<gene>
    <name evidence="2" type="ORF">EWM64_g10285</name>
</gene>
<evidence type="ECO:0000313" key="2">
    <source>
        <dbReference type="EMBL" id="TFY73727.1"/>
    </source>
</evidence>
<dbReference type="Gene3D" id="3.30.70.120">
    <property type="match status" value="1"/>
</dbReference>
<dbReference type="AlphaFoldDB" id="A0A4Y9ZI87"/>
<evidence type="ECO:0000256" key="1">
    <source>
        <dbReference type="ARBA" id="ARBA00020998"/>
    </source>
</evidence>
<dbReference type="Proteomes" id="UP000298061">
    <property type="component" value="Unassembled WGS sequence"/>
</dbReference>
<evidence type="ECO:0000313" key="3">
    <source>
        <dbReference type="Proteomes" id="UP000298061"/>
    </source>
</evidence>
<dbReference type="SUPFAM" id="SSF102705">
    <property type="entry name" value="NIF3 (NGG1p interacting factor 3)-like"/>
    <property type="match status" value="1"/>
</dbReference>
<dbReference type="STRING" id="135208.A0A4Y9ZI87"/>
<dbReference type="InterPro" id="IPR015867">
    <property type="entry name" value="N-reg_PII/ATP_PRibTrfase_C"/>
</dbReference>
<accession>A0A4Y9ZI87</accession>
<dbReference type="InterPro" id="IPR036069">
    <property type="entry name" value="DUF34/NIF3_sf"/>
</dbReference>
<dbReference type="PANTHER" id="PTHR41774:SF1">
    <property type="entry name" value="NGG1P INTERACTING FACTOR NIF3"/>
    <property type="match status" value="1"/>
</dbReference>
<organism evidence="2 3">
    <name type="scientific">Hericium alpestre</name>
    <dbReference type="NCBI Taxonomy" id="135208"/>
    <lineage>
        <taxon>Eukaryota</taxon>
        <taxon>Fungi</taxon>
        <taxon>Dikarya</taxon>
        <taxon>Basidiomycota</taxon>
        <taxon>Agaricomycotina</taxon>
        <taxon>Agaricomycetes</taxon>
        <taxon>Russulales</taxon>
        <taxon>Hericiaceae</taxon>
        <taxon>Hericium</taxon>
    </lineage>
</organism>
<dbReference type="EMBL" id="SFCI01002596">
    <property type="protein sequence ID" value="TFY73727.1"/>
    <property type="molecule type" value="Genomic_DNA"/>
</dbReference>
<sequence length="114" mass="13005">MALTRFKLVFFVPAHATRHVLNNLFTKYPTELGKIGDYEQCAFMTHGTGQFKPGADANPTIGSRGVVEYVEEDRVEIVVNDKGEHTELKNAIQELKKVHPYEEVAYDVYKLENF</sequence>
<keyword evidence="3" id="KW-1185">Reference proteome</keyword>
<proteinExistence type="predicted"/>
<dbReference type="PANTHER" id="PTHR41774">
    <property type="match status" value="1"/>
</dbReference>
<name>A0A4Y9ZI87_9AGAM</name>
<dbReference type="OrthoDB" id="15981at2759"/>
<comment type="caution">
    <text evidence="2">The sequence shown here is derived from an EMBL/GenBank/DDBJ whole genome shotgun (WGS) entry which is preliminary data.</text>
</comment>
<reference evidence="2 3" key="1">
    <citation type="submission" date="2019-02" db="EMBL/GenBank/DDBJ databases">
        <title>Genome sequencing of the rare red list fungi Hericium alpestre (H. flagellum).</title>
        <authorList>
            <person name="Buettner E."/>
            <person name="Kellner H."/>
        </authorList>
    </citation>
    <scope>NUCLEOTIDE SEQUENCE [LARGE SCALE GENOMIC DNA]</scope>
    <source>
        <strain evidence="2 3">DSM 108284</strain>
    </source>
</reference>
<protein>
    <recommendedName>
        <fullName evidence="1">ATP phosphoribosyltransferase</fullName>
    </recommendedName>
</protein>